<dbReference type="PANTHER" id="PTHR43280">
    <property type="entry name" value="ARAC-FAMILY TRANSCRIPTIONAL REGULATOR"/>
    <property type="match status" value="1"/>
</dbReference>
<dbReference type="InterPro" id="IPR018060">
    <property type="entry name" value="HTH_AraC"/>
</dbReference>
<gene>
    <name evidence="9" type="ORF">DWY69_19860</name>
</gene>
<evidence type="ECO:0000259" key="7">
    <source>
        <dbReference type="PROSITE" id="PS01124"/>
    </source>
</evidence>
<reference evidence="9 10" key="1">
    <citation type="submission" date="2018-08" db="EMBL/GenBank/DDBJ databases">
        <title>A genome reference for cultivated species of the human gut microbiota.</title>
        <authorList>
            <person name="Zou Y."/>
            <person name="Xue W."/>
            <person name="Luo G."/>
        </authorList>
    </citation>
    <scope>NUCLEOTIDE SEQUENCE [LARGE SCALE GENOMIC DNA]</scope>
    <source>
        <strain evidence="9 10">AF26-4BH</strain>
    </source>
</reference>
<dbReference type="SMART" id="SM00448">
    <property type="entry name" value="REC"/>
    <property type="match status" value="1"/>
</dbReference>
<evidence type="ECO:0000256" key="1">
    <source>
        <dbReference type="ARBA" id="ARBA00018672"/>
    </source>
</evidence>
<keyword evidence="2" id="KW-0805">Transcription regulation</keyword>
<evidence type="ECO:0000256" key="4">
    <source>
        <dbReference type="ARBA" id="ARBA00023163"/>
    </source>
</evidence>
<comment type="function">
    <text evidence="5">May play the central regulatory role in sporulation. It may be an element of the effector pathway responsible for the activation of sporulation genes in response to nutritional stress. Spo0A may act in concert with spo0H (a sigma factor) to control the expression of some genes that are critical to the sporulation process.</text>
</comment>
<accession>A0A3E3IN71</accession>
<dbReference type="Pfam" id="PF12833">
    <property type="entry name" value="HTH_18"/>
    <property type="match status" value="1"/>
</dbReference>
<dbReference type="GO" id="GO:0043565">
    <property type="term" value="F:sequence-specific DNA binding"/>
    <property type="evidence" value="ECO:0007669"/>
    <property type="project" value="InterPro"/>
</dbReference>
<dbReference type="GO" id="GO:0000160">
    <property type="term" value="P:phosphorelay signal transduction system"/>
    <property type="evidence" value="ECO:0007669"/>
    <property type="project" value="InterPro"/>
</dbReference>
<dbReference type="InterPro" id="IPR009057">
    <property type="entry name" value="Homeodomain-like_sf"/>
</dbReference>
<dbReference type="CDD" id="cd17536">
    <property type="entry name" value="REC_YesN-like"/>
    <property type="match status" value="1"/>
</dbReference>
<keyword evidence="6" id="KW-0597">Phosphoprotein</keyword>
<protein>
    <recommendedName>
        <fullName evidence="1">Stage 0 sporulation protein A homolog</fullName>
    </recommendedName>
</protein>
<comment type="caution">
    <text evidence="9">The sequence shown here is derived from an EMBL/GenBank/DDBJ whole genome shotgun (WGS) entry which is preliminary data.</text>
</comment>
<feature type="domain" description="Response regulatory" evidence="8">
    <location>
        <begin position="2"/>
        <end position="119"/>
    </location>
</feature>
<dbReference type="InterPro" id="IPR001789">
    <property type="entry name" value="Sig_transdc_resp-reg_receiver"/>
</dbReference>
<feature type="domain" description="HTH araC/xylS-type" evidence="7">
    <location>
        <begin position="429"/>
        <end position="527"/>
    </location>
</feature>
<keyword evidence="4" id="KW-0804">Transcription</keyword>
<dbReference type="PROSITE" id="PS01124">
    <property type="entry name" value="HTH_ARAC_FAMILY_2"/>
    <property type="match status" value="1"/>
</dbReference>
<dbReference type="SUPFAM" id="SSF52172">
    <property type="entry name" value="CheY-like"/>
    <property type="match status" value="1"/>
</dbReference>
<keyword evidence="3 9" id="KW-0238">DNA-binding</keyword>
<dbReference type="AlphaFoldDB" id="A0A3E3IN71"/>
<dbReference type="Pfam" id="PF00072">
    <property type="entry name" value="Response_reg"/>
    <property type="match status" value="1"/>
</dbReference>
<dbReference type="OrthoDB" id="1974963at2"/>
<dbReference type="Gene3D" id="1.10.10.60">
    <property type="entry name" value="Homeodomain-like"/>
    <property type="match status" value="2"/>
</dbReference>
<dbReference type="PRINTS" id="PR00032">
    <property type="entry name" value="HTHARAC"/>
</dbReference>
<dbReference type="GO" id="GO:0003700">
    <property type="term" value="F:DNA-binding transcription factor activity"/>
    <property type="evidence" value="ECO:0007669"/>
    <property type="project" value="InterPro"/>
</dbReference>
<evidence type="ECO:0000256" key="5">
    <source>
        <dbReference type="ARBA" id="ARBA00024867"/>
    </source>
</evidence>
<evidence type="ECO:0000313" key="10">
    <source>
        <dbReference type="Proteomes" id="UP000261166"/>
    </source>
</evidence>
<evidence type="ECO:0000259" key="8">
    <source>
        <dbReference type="PROSITE" id="PS50110"/>
    </source>
</evidence>
<organism evidence="9 10">
    <name type="scientific">Eisenbergiella massiliensis</name>
    <dbReference type="NCBI Taxonomy" id="1720294"/>
    <lineage>
        <taxon>Bacteria</taxon>
        <taxon>Bacillati</taxon>
        <taxon>Bacillota</taxon>
        <taxon>Clostridia</taxon>
        <taxon>Lachnospirales</taxon>
        <taxon>Lachnospiraceae</taxon>
        <taxon>Eisenbergiella</taxon>
    </lineage>
</organism>
<proteinExistence type="predicted"/>
<dbReference type="EMBL" id="QVLU01000020">
    <property type="protein sequence ID" value="RGE68483.1"/>
    <property type="molecule type" value="Genomic_DNA"/>
</dbReference>
<dbReference type="PROSITE" id="PS50110">
    <property type="entry name" value="RESPONSE_REGULATORY"/>
    <property type="match status" value="1"/>
</dbReference>
<dbReference type="PANTHER" id="PTHR43280:SF10">
    <property type="entry name" value="REGULATORY PROTEIN POCR"/>
    <property type="match status" value="1"/>
</dbReference>
<dbReference type="InterPro" id="IPR018062">
    <property type="entry name" value="HTH_AraC-typ_CS"/>
</dbReference>
<dbReference type="RefSeq" id="WP_021634158.1">
    <property type="nucleotide sequence ID" value="NZ_QVLU01000020.1"/>
</dbReference>
<evidence type="ECO:0000256" key="2">
    <source>
        <dbReference type="ARBA" id="ARBA00023015"/>
    </source>
</evidence>
<name>A0A3E3IN71_9FIRM</name>
<evidence type="ECO:0000256" key="3">
    <source>
        <dbReference type="ARBA" id="ARBA00023125"/>
    </source>
</evidence>
<dbReference type="Gene3D" id="3.40.50.2300">
    <property type="match status" value="1"/>
</dbReference>
<feature type="modified residue" description="4-aspartylphosphate" evidence="6">
    <location>
        <position position="54"/>
    </location>
</feature>
<evidence type="ECO:0000256" key="6">
    <source>
        <dbReference type="PROSITE-ProRule" id="PRU00169"/>
    </source>
</evidence>
<dbReference type="InterPro" id="IPR011006">
    <property type="entry name" value="CheY-like_superfamily"/>
</dbReference>
<dbReference type="SMART" id="SM00342">
    <property type="entry name" value="HTH_ARAC"/>
    <property type="match status" value="1"/>
</dbReference>
<dbReference type="SUPFAM" id="SSF46689">
    <property type="entry name" value="Homeodomain-like"/>
    <property type="match status" value="2"/>
</dbReference>
<dbReference type="Proteomes" id="UP000261166">
    <property type="component" value="Unassembled WGS sequence"/>
</dbReference>
<evidence type="ECO:0000313" key="9">
    <source>
        <dbReference type="EMBL" id="RGE68483.1"/>
    </source>
</evidence>
<dbReference type="InterPro" id="IPR020449">
    <property type="entry name" value="Tscrpt_reg_AraC-type_HTH"/>
</dbReference>
<dbReference type="PROSITE" id="PS00041">
    <property type="entry name" value="HTH_ARAC_FAMILY_1"/>
    <property type="match status" value="1"/>
</dbReference>
<sequence>MTVLVIDDQIHVVDGILSEVDWDGLGIETVWKAYSAAEAKGILLLNQVDIMLCDIEMPGENGLSLLKWTLDQGMETECIFLTAHADFVYARTAMQLGSFDYILQPARYEDIENAILRVKQRIKEKRDQKKYYSYGKTLFEERDRITDQLIGEWYQEPENGGCCRKLLEDMQKMGKPVCNTSPARLLLCQVLKWNNAAWDRELFRNSCANILEELLQEWEQKAHIGSLNQEEYIFILYGTVQKQPESTKMWEILRKFFSAAGQFFSCDMALYVGNMVMFEDMPCELAVIRQLKEDNVARRSGVYRAENGEDRVEPQIRQPDFRTWEKLLLQGMGKQVYEDAMRYLQELSDADCLNAGNLQKFYSDFYRVICLAEERTDTAWEDIFTEEEQRQTALHAYETLQDMQLFLKTVTSYFSGEEVDAGRAVGQVDAIKEYIYHHLDSDIRREDIAVAVFMNPNYVSRLFKKVEGISLKEFIVQEKMKMARALLLNSQLPVSIVALKVGYSNFSHFSQVYRKFFGVSPTDERKR</sequence>